<protein>
    <submittedName>
        <fullName evidence="4">Tyrosine-type recombinase/integrase</fullName>
    </submittedName>
</protein>
<keyword evidence="2" id="KW-0233">DNA recombination</keyword>
<dbReference type="Pfam" id="PF00589">
    <property type="entry name" value="Phage_integrase"/>
    <property type="match status" value="1"/>
</dbReference>
<proteinExistence type="predicted"/>
<dbReference type="RefSeq" id="WP_275230929.1">
    <property type="nucleotide sequence ID" value="NZ_JARESE010000124.1"/>
</dbReference>
<comment type="caution">
    <text evidence="4">The sequence shown here is derived from an EMBL/GenBank/DDBJ whole genome shotgun (WGS) entry which is preliminary data.</text>
</comment>
<name>A0ABT5WYE5_9SPHN</name>
<dbReference type="InterPro" id="IPR011010">
    <property type="entry name" value="DNA_brk_join_enz"/>
</dbReference>
<dbReference type="InterPro" id="IPR013762">
    <property type="entry name" value="Integrase-like_cat_sf"/>
</dbReference>
<dbReference type="PANTHER" id="PTHR30349:SF90">
    <property type="entry name" value="TYROSINE RECOMBINASE XERD"/>
    <property type="match status" value="1"/>
</dbReference>
<keyword evidence="1" id="KW-0229">DNA integration</keyword>
<gene>
    <name evidence="4" type="ORF">PYV00_24250</name>
</gene>
<dbReference type="InterPro" id="IPR002104">
    <property type="entry name" value="Integrase_catalytic"/>
</dbReference>
<evidence type="ECO:0000313" key="5">
    <source>
        <dbReference type="Proteomes" id="UP001216253"/>
    </source>
</evidence>
<dbReference type="PANTHER" id="PTHR30349">
    <property type="entry name" value="PHAGE INTEGRASE-RELATED"/>
    <property type="match status" value="1"/>
</dbReference>
<feature type="domain" description="Tyr recombinase" evidence="3">
    <location>
        <begin position="95"/>
        <end position="280"/>
    </location>
</feature>
<dbReference type="InterPro" id="IPR050090">
    <property type="entry name" value="Tyrosine_recombinase_XerCD"/>
</dbReference>
<reference evidence="4 5" key="1">
    <citation type="submission" date="2023-03" db="EMBL/GenBank/DDBJ databases">
        <title>NovoSphingobium album sp. nov. isolated from polycyclic aromatic hydrocarbons- and heavy-metal polluted soil.</title>
        <authorList>
            <person name="Liu Z."/>
            <person name="Wang K."/>
        </authorList>
    </citation>
    <scope>NUCLEOTIDE SEQUENCE [LARGE SCALE GENOMIC DNA]</scope>
    <source>
        <strain evidence="4 5">H3SJ31-1</strain>
    </source>
</reference>
<accession>A0ABT5WYE5</accession>
<organism evidence="4 5">
    <name type="scientific">Novosphingobium album</name>
    <name type="common">ex Liu et al. 2023</name>
    <dbReference type="NCBI Taxonomy" id="3031130"/>
    <lineage>
        <taxon>Bacteria</taxon>
        <taxon>Pseudomonadati</taxon>
        <taxon>Pseudomonadota</taxon>
        <taxon>Alphaproteobacteria</taxon>
        <taxon>Sphingomonadales</taxon>
        <taxon>Sphingomonadaceae</taxon>
        <taxon>Novosphingobium</taxon>
    </lineage>
</organism>
<sequence length="289" mass="32548">TKQRGLSPRSIYHTLRFADRFMDHRFGADMIDLTGLRPVDAVGFVQHLLSRGRPYRDKSAVTHLRTFFQYLFARGITATNLALSVPRAATARDKRLPRHLPPEGVEAVLDWVRRNPRHGVRDYAMLLLMARLGLRAPEIIRIELGDIDWRSGELTVRGKGKLHDRVPITPEVGEALSRYLREERGPTDCRTLFVTQRAPHRPFKNSQIVNALIKDALDATGQKPATPYVGSHVLRHSLATQLINHGASLDEVGDMLRHRSRGSTMIYARLDIEGLRSIAQPWPVAGGAQ</sequence>
<evidence type="ECO:0000313" key="4">
    <source>
        <dbReference type="EMBL" id="MDE8654811.1"/>
    </source>
</evidence>
<evidence type="ECO:0000256" key="2">
    <source>
        <dbReference type="ARBA" id="ARBA00023172"/>
    </source>
</evidence>
<dbReference type="EMBL" id="JARESE010000124">
    <property type="protein sequence ID" value="MDE8654811.1"/>
    <property type="molecule type" value="Genomic_DNA"/>
</dbReference>
<feature type="non-terminal residue" evidence="4">
    <location>
        <position position="1"/>
    </location>
</feature>
<evidence type="ECO:0000259" key="3">
    <source>
        <dbReference type="PROSITE" id="PS51898"/>
    </source>
</evidence>
<dbReference type="Gene3D" id="1.10.443.10">
    <property type="entry name" value="Intergrase catalytic core"/>
    <property type="match status" value="1"/>
</dbReference>
<dbReference type="PROSITE" id="PS51898">
    <property type="entry name" value="TYR_RECOMBINASE"/>
    <property type="match status" value="1"/>
</dbReference>
<keyword evidence="5" id="KW-1185">Reference proteome</keyword>
<dbReference type="Proteomes" id="UP001216253">
    <property type="component" value="Unassembled WGS sequence"/>
</dbReference>
<dbReference type="SUPFAM" id="SSF56349">
    <property type="entry name" value="DNA breaking-rejoining enzymes"/>
    <property type="match status" value="1"/>
</dbReference>
<evidence type="ECO:0000256" key="1">
    <source>
        <dbReference type="ARBA" id="ARBA00022908"/>
    </source>
</evidence>